<dbReference type="Proteomes" id="UP000184612">
    <property type="component" value="Unassembled WGS sequence"/>
</dbReference>
<organism evidence="2 3">
    <name type="scientific">Anaerocolumna xylanovorans DSM 12503</name>
    <dbReference type="NCBI Taxonomy" id="1121345"/>
    <lineage>
        <taxon>Bacteria</taxon>
        <taxon>Bacillati</taxon>
        <taxon>Bacillota</taxon>
        <taxon>Clostridia</taxon>
        <taxon>Lachnospirales</taxon>
        <taxon>Lachnospiraceae</taxon>
        <taxon>Anaerocolumna</taxon>
    </lineage>
</organism>
<keyword evidence="1" id="KW-1133">Transmembrane helix</keyword>
<evidence type="ECO:0000256" key="1">
    <source>
        <dbReference type="SAM" id="Phobius"/>
    </source>
</evidence>
<keyword evidence="1" id="KW-0812">Transmembrane</keyword>
<accession>A0A1M7Y4I2</accession>
<feature type="transmembrane region" description="Helical" evidence="1">
    <location>
        <begin position="12"/>
        <end position="31"/>
    </location>
</feature>
<evidence type="ECO:0000313" key="2">
    <source>
        <dbReference type="EMBL" id="SHO47019.1"/>
    </source>
</evidence>
<dbReference type="STRING" id="1121345.SAMN02745217_01368"/>
<reference evidence="2 3" key="1">
    <citation type="submission" date="2016-12" db="EMBL/GenBank/DDBJ databases">
        <authorList>
            <person name="Song W.-J."/>
            <person name="Kurnit D.M."/>
        </authorList>
    </citation>
    <scope>NUCLEOTIDE SEQUENCE [LARGE SCALE GENOMIC DNA]</scope>
    <source>
        <strain evidence="2 3">DSM 12503</strain>
    </source>
</reference>
<evidence type="ECO:0000313" key="3">
    <source>
        <dbReference type="Proteomes" id="UP000184612"/>
    </source>
</evidence>
<name>A0A1M7Y4I2_9FIRM</name>
<proteinExistence type="predicted"/>
<protein>
    <submittedName>
        <fullName evidence="2">Uncharacterized protein</fullName>
    </submittedName>
</protein>
<dbReference type="AlphaFoldDB" id="A0A1M7Y4I2"/>
<dbReference type="OrthoDB" id="2083400at2"/>
<dbReference type="EMBL" id="FRFD01000004">
    <property type="protein sequence ID" value="SHO47019.1"/>
    <property type="molecule type" value="Genomic_DNA"/>
</dbReference>
<gene>
    <name evidence="2" type="ORF">SAMN02745217_01368</name>
</gene>
<keyword evidence="1" id="KW-0472">Membrane</keyword>
<keyword evidence="3" id="KW-1185">Reference proteome</keyword>
<sequence>MEQAGKLLEQTAYVLLFCLGVSLLLLSYKNIGDSIGLLKNSTARQNVLREQEIMEYKGKEHILTVTRAEVIGYLTGSLEADIRIDGISYPKDSFDRDSFDYSILPEGIYNKGYVLDGKDFVIEMIFTHRN</sequence>